<keyword evidence="5" id="KW-0902">Two-component regulatory system</keyword>
<dbReference type="SUPFAM" id="SSF55874">
    <property type="entry name" value="ATPase domain of HSP90 chaperone/DNA topoisomerase II/histidine kinase"/>
    <property type="match status" value="1"/>
</dbReference>
<keyword evidence="3" id="KW-0808">Transferase</keyword>
<dbReference type="HOGENOM" id="CLU_000445_20_6_10"/>
<reference evidence="9" key="2">
    <citation type="submission" date="2011-02" db="EMBL/GenBank/DDBJ databases">
        <title>The complete genome of Fluviicola taffensis DSM 16823.</title>
        <authorList>
            <consortium name="US DOE Joint Genome Institute (JGI-PGF)"/>
            <person name="Lucas S."/>
            <person name="Copeland A."/>
            <person name="Lapidus A."/>
            <person name="Bruce D."/>
            <person name="Goodwin L."/>
            <person name="Pitluck S."/>
            <person name="Kyrpides N."/>
            <person name="Mavromatis K."/>
            <person name="Ivanova N."/>
            <person name="Mikhailova N."/>
            <person name="Pagani I."/>
            <person name="Chertkov O."/>
            <person name="Detter J.C."/>
            <person name="Han C."/>
            <person name="Tapia R."/>
            <person name="Land M."/>
            <person name="Hauser L."/>
            <person name="Markowitz V."/>
            <person name="Cheng J.-F."/>
            <person name="Hugenholtz P."/>
            <person name="Woyke T."/>
            <person name="Wu D."/>
            <person name="Tindall B."/>
            <person name="Pomrenke H.G."/>
            <person name="Brambilla E."/>
            <person name="Klenk H.-P."/>
            <person name="Eisen J.A."/>
        </authorList>
    </citation>
    <scope>NUCLEOTIDE SEQUENCE [LARGE SCALE GENOMIC DNA]</scope>
    <source>
        <strain evidence="9">DSM 16823 / RW262 / RW262</strain>
    </source>
</reference>
<dbReference type="OrthoDB" id="9778366at2"/>
<evidence type="ECO:0000256" key="1">
    <source>
        <dbReference type="ARBA" id="ARBA00000085"/>
    </source>
</evidence>
<sequence length="252" mass="28635">MGTWQNSGTIGYWIISFMSVVLVLVVFIVLLVRISFKRMIDTKLEETELKLEHQTTLLETSILVQEKERTRIAADIHDELIGKLIAFQLQLEIPISIAEKNALLSECISTARRISHDLVPPLIELSSLNELIYGILEPFSKLLNCGVYSTVEESKSIDFEVKTQLMRIVQECLANSKKHAQATIVFVQMKTFREYLFLKISDNGSGFRSDQIVSGLGLKNIETRMHYLKGKYKLKTSEGNGTSYLFAIQLNK</sequence>
<dbReference type="AlphaFoldDB" id="F2IK82"/>
<evidence type="ECO:0000259" key="7">
    <source>
        <dbReference type="Pfam" id="PF02518"/>
    </source>
</evidence>
<dbReference type="PANTHER" id="PTHR24421:SF10">
    <property type="entry name" value="NITRATE_NITRITE SENSOR PROTEIN NARQ"/>
    <property type="match status" value="1"/>
</dbReference>
<organism evidence="8 9">
    <name type="scientific">Fluviicola taffensis (strain DSM 16823 / NCIMB 13979 / RW262)</name>
    <dbReference type="NCBI Taxonomy" id="755732"/>
    <lineage>
        <taxon>Bacteria</taxon>
        <taxon>Pseudomonadati</taxon>
        <taxon>Bacteroidota</taxon>
        <taxon>Flavobacteriia</taxon>
        <taxon>Flavobacteriales</taxon>
        <taxon>Crocinitomicaceae</taxon>
        <taxon>Fluviicola</taxon>
    </lineage>
</organism>
<evidence type="ECO:0000256" key="2">
    <source>
        <dbReference type="ARBA" id="ARBA00012438"/>
    </source>
</evidence>
<feature type="domain" description="Histidine kinase/HSP90-like ATPase" evidence="7">
    <location>
        <begin position="162"/>
        <end position="250"/>
    </location>
</feature>
<dbReference type="EMBL" id="CP002542">
    <property type="protein sequence ID" value="AEA43985.1"/>
    <property type="molecule type" value="Genomic_DNA"/>
</dbReference>
<keyword evidence="6" id="KW-0812">Transmembrane</keyword>
<name>F2IK82_FLUTR</name>
<evidence type="ECO:0000256" key="3">
    <source>
        <dbReference type="ARBA" id="ARBA00022679"/>
    </source>
</evidence>
<dbReference type="eggNOG" id="COG4585">
    <property type="taxonomic scope" value="Bacteria"/>
</dbReference>
<dbReference type="InterPro" id="IPR003594">
    <property type="entry name" value="HATPase_dom"/>
</dbReference>
<gene>
    <name evidence="8" type="ordered locus">Fluta_1999</name>
</gene>
<dbReference type="Pfam" id="PF02518">
    <property type="entry name" value="HATPase_c"/>
    <property type="match status" value="1"/>
</dbReference>
<dbReference type="EC" id="2.7.13.3" evidence="2"/>
<dbReference type="GO" id="GO:0004673">
    <property type="term" value="F:protein histidine kinase activity"/>
    <property type="evidence" value="ECO:0007669"/>
    <property type="project" value="UniProtKB-EC"/>
</dbReference>
<feature type="transmembrane region" description="Helical" evidence="6">
    <location>
        <begin position="12"/>
        <end position="34"/>
    </location>
</feature>
<dbReference type="KEGG" id="fte:Fluta_1999"/>
<proteinExistence type="predicted"/>
<evidence type="ECO:0000256" key="4">
    <source>
        <dbReference type="ARBA" id="ARBA00022777"/>
    </source>
</evidence>
<evidence type="ECO:0000256" key="5">
    <source>
        <dbReference type="ARBA" id="ARBA00023012"/>
    </source>
</evidence>
<dbReference type="PANTHER" id="PTHR24421">
    <property type="entry name" value="NITRATE/NITRITE SENSOR PROTEIN NARX-RELATED"/>
    <property type="match status" value="1"/>
</dbReference>
<evidence type="ECO:0000313" key="8">
    <source>
        <dbReference type="EMBL" id="AEA43985.1"/>
    </source>
</evidence>
<keyword evidence="4 8" id="KW-0418">Kinase</keyword>
<dbReference type="InterPro" id="IPR050482">
    <property type="entry name" value="Sensor_HK_TwoCompSys"/>
</dbReference>
<dbReference type="RefSeq" id="WP_013686755.1">
    <property type="nucleotide sequence ID" value="NC_015321.1"/>
</dbReference>
<keyword evidence="9" id="KW-1185">Reference proteome</keyword>
<dbReference type="CDD" id="cd16917">
    <property type="entry name" value="HATPase_UhpB-NarQ-NarX-like"/>
    <property type="match status" value="1"/>
</dbReference>
<dbReference type="InterPro" id="IPR036890">
    <property type="entry name" value="HATPase_C_sf"/>
</dbReference>
<comment type="catalytic activity">
    <reaction evidence="1">
        <text>ATP + protein L-histidine = ADP + protein N-phospho-L-histidine.</text>
        <dbReference type="EC" id="2.7.13.3"/>
    </reaction>
</comment>
<dbReference type="Gene3D" id="3.30.565.10">
    <property type="entry name" value="Histidine kinase-like ATPase, C-terminal domain"/>
    <property type="match status" value="1"/>
</dbReference>
<keyword evidence="6" id="KW-1133">Transmembrane helix</keyword>
<keyword evidence="6" id="KW-0472">Membrane</keyword>
<accession>F2IK82</accession>
<dbReference type="STRING" id="755732.Fluta_1999"/>
<protein>
    <recommendedName>
        <fullName evidence="2">histidine kinase</fullName>
        <ecNumber evidence="2">2.7.13.3</ecNumber>
    </recommendedName>
</protein>
<dbReference type="Proteomes" id="UP000007463">
    <property type="component" value="Chromosome"/>
</dbReference>
<dbReference type="GO" id="GO:0000160">
    <property type="term" value="P:phosphorelay signal transduction system"/>
    <property type="evidence" value="ECO:0007669"/>
    <property type="project" value="UniProtKB-KW"/>
</dbReference>
<evidence type="ECO:0000313" key="9">
    <source>
        <dbReference type="Proteomes" id="UP000007463"/>
    </source>
</evidence>
<reference evidence="8 9" key="1">
    <citation type="journal article" date="2011" name="Stand. Genomic Sci.">
        <title>Complete genome sequence of the gliding freshwater bacterium Fluviicola taffensis type strain (RW262).</title>
        <authorList>
            <person name="Woyke T."/>
            <person name="Chertkov O."/>
            <person name="Lapidus A."/>
            <person name="Nolan M."/>
            <person name="Lucas S."/>
            <person name="Del Rio T.G."/>
            <person name="Tice H."/>
            <person name="Cheng J.F."/>
            <person name="Tapia R."/>
            <person name="Han C."/>
            <person name="Goodwin L."/>
            <person name="Pitluck S."/>
            <person name="Liolios K."/>
            <person name="Pagani I."/>
            <person name="Ivanova N."/>
            <person name="Huntemann M."/>
            <person name="Mavromatis K."/>
            <person name="Mikhailova N."/>
            <person name="Pati A."/>
            <person name="Chen A."/>
            <person name="Palaniappan K."/>
            <person name="Land M."/>
            <person name="Hauser L."/>
            <person name="Brambilla E.M."/>
            <person name="Rohde M."/>
            <person name="Mwirichia R."/>
            <person name="Sikorski J."/>
            <person name="Tindall B.J."/>
            <person name="Goker M."/>
            <person name="Bristow J."/>
            <person name="Eisen J.A."/>
            <person name="Markowitz V."/>
            <person name="Hugenholtz P."/>
            <person name="Klenk H.P."/>
            <person name="Kyrpides N.C."/>
        </authorList>
    </citation>
    <scope>NUCLEOTIDE SEQUENCE [LARGE SCALE GENOMIC DNA]</scope>
    <source>
        <strain evidence="9">DSM 16823 / RW262 / RW262</strain>
    </source>
</reference>
<dbReference type="Gene3D" id="1.20.5.1930">
    <property type="match status" value="1"/>
</dbReference>
<evidence type="ECO:0000256" key="6">
    <source>
        <dbReference type="SAM" id="Phobius"/>
    </source>
</evidence>